<name>A0A4Q7VY70_9ACTN</name>
<keyword evidence="4" id="KW-1185">Reference proteome</keyword>
<feature type="transmembrane region" description="Helical" evidence="2">
    <location>
        <begin position="28"/>
        <end position="49"/>
    </location>
</feature>
<dbReference type="OrthoDB" id="9883437at2"/>
<keyword evidence="2" id="KW-0472">Membrane</keyword>
<reference evidence="3 4" key="1">
    <citation type="journal article" date="2015" name="Stand. Genomic Sci.">
        <title>Genomic Encyclopedia of Bacterial and Archaeal Type Strains, Phase III: the genomes of soil and plant-associated and newly described type strains.</title>
        <authorList>
            <person name="Whitman W.B."/>
            <person name="Woyke T."/>
            <person name="Klenk H.P."/>
            <person name="Zhou Y."/>
            <person name="Lilburn T.G."/>
            <person name="Beck B.J."/>
            <person name="De Vos P."/>
            <person name="Vandamme P."/>
            <person name="Eisen J.A."/>
            <person name="Garrity G."/>
            <person name="Hugenholtz P."/>
            <person name="Kyrpides N.C."/>
        </authorList>
    </citation>
    <scope>NUCLEOTIDE SEQUENCE [LARGE SCALE GENOMIC DNA]</scope>
    <source>
        <strain evidence="3 4">VKM Ac-2540</strain>
    </source>
</reference>
<protein>
    <submittedName>
        <fullName evidence="3">Uncharacterized protein</fullName>
    </submittedName>
</protein>
<evidence type="ECO:0000313" key="3">
    <source>
        <dbReference type="EMBL" id="RZU01409.1"/>
    </source>
</evidence>
<dbReference type="EMBL" id="SHKR01000019">
    <property type="protein sequence ID" value="RZU01409.1"/>
    <property type="molecule type" value="Genomic_DNA"/>
</dbReference>
<accession>A0A4Q7VY70</accession>
<proteinExistence type="predicted"/>
<evidence type="ECO:0000256" key="2">
    <source>
        <dbReference type="SAM" id="Phobius"/>
    </source>
</evidence>
<dbReference type="AlphaFoldDB" id="A0A4Q7VY70"/>
<evidence type="ECO:0000313" key="4">
    <source>
        <dbReference type="Proteomes" id="UP000292027"/>
    </source>
</evidence>
<gene>
    <name evidence="3" type="ORF">EV645_8239</name>
</gene>
<evidence type="ECO:0000256" key="1">
    <source>
        <dbReference type="SAM" id="MobiDB-lite"/>
    </source>
</evidence>
<feature type="region of interest" description="Disordered" evidence="1">
    <location>
        <begin position="55"/>
        <end position="88"/>
    </location>
</feature>
<keyword evidence="2" id="KW-1133">Transmembrane helix</keyword>
<feature type="compositionally biased region" description="Low complexity" evidence="1">
    <location>
        <begin position="55"/>
        <end position="71"/>
    </location>
</feature>
<dbReference type="RefSeq" id="WP_130450540.1">
    <property type="nucleotide sequence ID" value="NZ_SHKR01000019.1"/>
</dbReference>
<organism evidence="3 4">
    <name type="scientific">Kribbella rubisoli</name>
    <dbReference type="NCBI Taxonomy" id="3075929"/>
    <lineage>
        <taxon>Bacteria</taxon>
        <taxon>Bacillati</taxon>
        <taxon>Actinomycetota</taxon>
        <taxon>Actinomycetes</taxon>
        <taxon>Propionibacteriales</taxon>
        <taxon>Kribbellaceae</taxon>
        <taxon>Kribbella</taxon>
    </lineage>
</organism>
<dbReference type="Proteomes" id="UP000292027">
    <property type="component" value="Unassembled WGS sequence"/>
</dbReference>
<comment type="caution">
    <text evidence="3">The sequence shown here is derived from an EMBL/GenBank/DDBJ whole genome shotgun (WGS) entry which is preliminary data.</text>
</comment>
<sequence length="88" mass="9200">MDGNQALALLLIFAFSFAIAKNWRKVLIFLGALAMTAVCFSVYSIVAMVDSTVAPSPVAPTTSAPTTAGPSDLQAGPAERPSKTTQQR</sequence>
<keyword evidence="2" id="KW-0812">Transmembrane</keyword>